<dbReference type="Pfam" id="PF12505">
    <property type="entry name" value="DUF3712"/>
    <property type="match status" value="1"/>
</dbReference>
<accession>A0A179I511</accession>
<evidence type="ECO:0000313" key="2">
    <source>
        <dbReference type="Proteomes" id="UP000243081"/>
    </source>
</evidence>
<organism evidence="1 2">
    <name type="scientific">Cordyceps confragosa</name>
    <name type="common">Lecanicillium lecanii</name>
    <dbReference type="NCBI Taxonomy" id="2714763"/>
    <lineage>
        <taxon>Eukaryota</taxon>
        <taxon>Fungi</taxon>
        <taxon>Dikarya</taxon>
        <taxon>Ascomycota</taxon>
        <taxon>Pezizomycotina</taxon>
        <taxon>Sordariomycetes</taxon>
        <taxon>Hypocreomycetidae</taxon>
        <taxon>Hypocreales</taxon>
        <taxon>Cordycipitaceae</taxon>
        <taxon>Akanthomyces</taxon>
    </lineage>
</organism>
<name>A0A179I511_CORDF</name>
<sequence length="243" mass="26305">MNAITQAILNKSKLEVELIKITKATERSSFSMSMKGRATKIGVASATIAAMTVDLVGPRGAFGRLDVPSIKMGSLGAEVTIVDQTISITDMDAFKAFVEAIMKDEDLTLRLENGHTTVKSMGMKSTIVYNKVIHLKGLKLLQTSLLKMEPEADGMKSTISLVNPSQFEVDLGTVIYEVQDKAGRRIGEQKGATHLQRGQSSLTLRGSIAGEVSSGETKFVGVDVEEQNWLKQIMRSIDVVVTA</sequence>
<dbReference type="GO" id="GO:0000329">
    <property type="term" value="C:fungal-type vacuole membrane"/>
    <property type="evidence" value="ECO:0007669"/>
    <property type="project" value="InterPro"/>
</dbReference>
<dbReference type="AlphaFoldDB" id="A0A179I511"/>
<dbReference type="OrthoDB" id="10039566at2759"/>
<comment type="caution">
    <text evidence="1">The sequence shown here is derived from an EMBL/GenBank/DDBJ whole genome shotgun (WGS) entry which is preliminary data.</text>
</comment>
<dbReference type="OMA" id="CTIRALR"/>
<dbReference type="InterPro" id="IPR046368">
    <property type="entry name" value="Tag1"/>
</dbReference>
<dbReference type="EMBL" id="LUKN01003219">
    <property type="protein sequence ID" value="OAQ97756.1"/>
    <property type="molecule type" value="Genomic_DNA"/>
</dbReference>
<reference evidence="1 2" key="1">
    <citation type="submission" date="2016-03" db="EMBL/GenBank/DDBJ databases">
        <title>Fine-scale spatial genetic structure of a fungal parasite of coffee scale insects.</title>
        <authorList>
            <person name="Jackson D."/>
            <person name="Zemenick K.A."/>
            <person name="Malloure B."/>
            <person name="Quandt C.A."/>
            <person name="James T.Y."/>
        </authorList>
    </citation>
    <scope>NUCLEOTIDE SEQUENCE [LARGE SCALE GENOMIC DNA]</scope>
    <source>
        <strain evidence="1 2">UM487</strain>
    </source>
</reference>
<proteinExistence type="predicted"/>
<dbReference type="InterPro" id="IPR022185">
    <property type="entry name" value="DUF3712"/>
</dbReference>
<dbReference type="PANTHER" id="PTHR35895">
    <property type="entry name" value="CHROMOSOME 16, WHOLE GENOME SHOTGUN SEQUENCE"/>
    <property type="match status" value="1"/>
</dbReference>
<protein>
    <submittedName>
        <fullName evidence="1">Uncharacterized protein</fullName>
    </submittedName>
</protein>
<gene>
    <name evidence="1" type="ORF">LLEC1_00542</name>
</gene>
<evidence type="ECO:0000313" key="1">
    <source>
        <dbReference type="EMBL" id="OAQ97756.1"/>
    </source>
</evidence>
<keyword evidence="2" id="KW-1185">Reference proteome</keyword>
<dbReference type="PANTHER" id="PTHR35895:SF3">
    <property type="entry name" value="PRE-RRNA PROCESSING PROTEIN"/>
    <property type="match status" value="1"/>
</dbReference>
<dbReference type="Proteomes" id="UP000243081">
    <property type="component" value="Unassembled WGS sequence"/>
</dbReference>